<feature type="transmembrane region" description="Helical" evidence="2">
    <location>
        <begin position="15"/>
        <end position="39"/>
    </location>
</feature>
<dbReference type="AlphaFoldDB" id="A0AAV4C577"/>
<feature type="region of interest" description="Disordered" evidence="1">
    <location>
        <begin position="248"/>
        <end position="296"/>
    </location>
</feature>
<keyword evidence="4" id="KW-1185">Reference proteome</keyword>
<accession>A0AAV4C577</accession>
<feature type="compositionally biased region" description="Low complexity" evidence="1">
    <location>
        <begin position="331"/>
        <end position="342"/>
    </location>
</feature>
<feature type="region of interest" description="Disordered" evidence="1">
    <location>
        <begin position="324"/>
        <end position="352"/>
    </location>
</feature>
<comment type="caution">
    <text evidence="3">The sequence shown here is derived from an EMBL/GenBank/DDBJ whole genome shotgun (WGS) entry which is preliminary data.</text>
</comment>
<name>A0AAV4C577_9GAST</name>
<feature type="region of interest" description="Disordered" evidence="1">
    <location>
        <begin position="186"/>
        <end position="212"/>
    </location>
</feature>
<evidence type="ECO:0000313" key="3">
    <source>
        <dbReference type="EMBL" id="GFO27709.1"/>
    </source>
</evidence>
<organism evidence="3 4">
    <name type="scientific">Plakobranchus ocellatus</name>
    <dbReference type="NCBI Taxonomy" id="259542"/>
    <lineage>
        <taxon>Eukaryota</taxon>
        <taxon>Metazoa</taxon>
        <taxon>Spiralia</taxon>
        <taxon>Lophotrochozoa</taxon>
        <taxon>Mollusca</taxon>
        <taxon>Gastropoda</taxon>
        <taxon>Heterobranchia</taxon>
        <taxon>Euthyneura</taxon>
        <taxon>Panpulmonata</taxon>
        <taxon>Sacoglossa</taxon>
        <taxon>Placobranchoidea</taxon>
        <taxon>Plakobranchidae</taxon>
        <taxon>Plakobranchus</taxon>
    </lineage>
</organism>
<sequence length="378" mass="41153">MNPRRGCWLPMQDAVWLLVGITTISMVITLHLGDGLGWLRSGLQIKILSSDHPYDGEANQVVRLSSSSKKSTHFKGFNDSIATDNLNSIINGPLNSSLNGAVQLSRFPKPRGKDVKDKKTLEQMLNYSVGKSKGKLFHTHVLEKHRDNVEKLSHKYGRSKPEMTQLSGKVLIRDDHHLDQSTKLQESIGNIKLPVHGRENSGQPLDEDSDQYPPELVLKRKPAGSLFAPGQGSDGQIVASDDYKESTALGKIPERVEEVGLESNEKKKERPEANSGPRPRGPTGQGVSPDLLNADLKDKGFSRGQAMPALVTYTRFPQAHPAQALNNGTLSAPSSTKSSSAGEEGEAEDLSGQDRITFAQALYDHISQVGNLIVSDGV</sequence>
<keyword evidence="2" id="KW-0812">Transmembrane</keyword>
<evidence type="ECO:0000256" key="1">
    <source>
        <dbReference type="SAM" id="MobiDB-lite"/>
    </source>
</evidence>
<dbReference type="Proteomes" id="UP000735302">
    <property type="component" value="Unassembled WGS sequence"/>
</dbReference>
<evidence type="ECO:0000256" key="2">
    <source>
        <dbReference type="SAM" id="Phobius"/>
    </source>
</evidence>
<feature type="compositionally biased region" description="Basic and acidic residues" evidence="1">
    <location>
        <begin position="252"/>
        <end position="272"/>
    </location>
</feature>
<keyword evidence="2" id="KW-0472">Membrane</keyword>
<proteinExistence type="predicted"/>
<reference evidence="3 4" key="1">
    <citation type="journal article" date="2021" name="Elife">
        <title>Chloroplast acquisition without the gene transfer in kleptoplastic sea slugs, Plakobranchus ocellatus.</title>
        <authorList>
            <person name="Maeda T."/>
            <person name="Takahashi S."/>
            <person name="Yoshida T."/>
            <person name="Shimamura S."/>
            <person name="Takaki Y."/>
            <person name="Nagai Y."/>
            <person name="Toyoda A."/>
            <person name="Suzuki Y."/>
            <person name="Arimoto A."/>
            <person name="Ishii H."/>
            <person name="Satoh N."/>
            <person name="Nishiyama T."/>
            <person name="Hasebe M."/>
            <person name="Maruyama T."/>
            <person name="Minagawa J."/>
            <person name="Obokata J."/>
            <person name="Shigenobu S."/>
        </authorList>
    </citation>
    <scope>NUCLEOTIDE SEQUENCE [LARGE SCALE GENOMIC DNA]</scope>
</reference>
<evidence type="ECO:0000313" key="4">
    <source>
        <dbReference type="Proteomes" id="UP000735302"/>
    </source>
</evidence>
<dbReference type="EMBL" id="BLXT01005946">
    <property type="protein sequence ID" value="GFO27709.1"/>
    <property type="molecule type" value="Genomic_DNA"/>
</dbReference>
<protein>
    <submittedName>
        <fullName evidence="3">Uncharacterized protein</fullName>
    </submittedName>
</protein>
<gene>
    <name evidence="3" type="ORF">PoB_005421400</name>
</gene>
<keyword evidence="2" id="KW-1133">Transmembrane helix</keyword>